<evidence type="ECO:0000313" key="3">
    <source>
        <dbReference type="Proteomes" id="UP000324222"/>
    </source>
</evidence>
<evidence type="ECO:0000313" key="2">
    <source>
        <dbReference type="EMBL" id="MPC87163.1"/>
    </source>
</evidence>
<feature type="compositionally biased region" description="Basic and acidic residues" evidence="1">
    <location>
        <begin position="34"/>
        <end position="54"/>
    </location>
</feature>
<proteinExistence type="predicted"/>
<reference evidence="2 3" key="1">
    <citation type="submission" date="2019-05" db="EMBL/GenBank/DDBJ databases">
        <title>Another draft genome of Portunus trituberculatus and its Hox gene families provides insights of decapod evolution.</title>
        <authorList>
            <person name="Jeong J.-H."/>
            <person name="Song I."/>
            <person name="Kim S."/>
            <person name="Choi T."/>
            <person name="Kim D."/>
            <person name="Ryu S."/>
            <person name="Kim W."/>
        </authorList>
    </citation>
    <scope>NUCLEOTIDE SEQUENCE [LARGE SCALE GENOMIC DNA]</scope>
    <source>
        <tissue evidence="2">Muscle</tissue>
    </source>
</reference>
<sequence length="110" mass="12126">MSLGGVTESCLSEEVTTATWCSLTPCGASGLAGEYREGRKEEKEGDYWPEERGKRQGKKGRGGGRCYTIPVRPTHTYEFSTLVLDFPNTGHIPATRGKSCSIARPHYNNR</sequence>
<protein>
    <submittedName>
        <fullName evidence="2">Uncharacterized protein</fullName>
    </submittedName>
</protein>
<dbReference type="AlphaFoldDB" id="A0A5B7IY48"/>
<organism evidence="2 3">
    <name type="scientific">Portunus trituberculatus</name>
    <name type="common">Swimming crab</name>
    <name type="synonym">Neptunus trituberculatus</name>
    <dbReference type="NCBI Taxonomy" id="210409"/>
    <lineage>
        <taxon>Eukaryota</taxon>
        <taxon>Metazoa</taxon>
        <taxon>Ecdysozoa</taxon>
        <taxon>Arthropoda</taxon>
        <taxon>Crustacea</taxon>
        <taxon>Multicrustacea</taxon>
        <taxon>Malacostraca</taxon>
        <taxon>Eumalacostraca</taxon>
        <taxon>Eucarida</taxon>
        <taxon>Decapoda</taxon>
        <taxon>Pleocyemata</taxon>
        <taxon>Brachyura</taxon>
        <taxon>Eubrachyura</taxon>
        <taxon>Portunoidea</taxon>
        <taxon>Portunidae</taxon>
        <taxon>Portuninae</taxon>
        <taxon>Portunus</taxon>
    </lineage>
</organism>
<keyword evidence="3" id="KW-1185">Reference proteome</keyword>
<evidence type="ECO:0000256" key="1">
    <source>
        <dbReference type="SAM" id="MobiDB-lite"/>
    </source>
</evidence>
<name>A0A5B7IY48_PORTR</name>
<gene>
    <name evidence="2" type="ORF">E2C01_082015</name>
</gene>
<accession>A0A5B7IY48</accession>
<comment type="caution">
    <text evidence="2">The sequence shown here is derived from an EMBL/GenBank/DDBJ whole genome shotgun (WGS) entry which is preliminary data.</text>
</comment>
<dbReference type="Proteomes" id="UP000324222">
    <property type="component" value="Unassembled WGS sequence"/>
</dbReference>
<dbReference type="EMBL" id="VSRR010073678">
    <property type="protein sequence ID" value="MPC87163.1"/>
    <property type="molecule type" value="Genomic_DNA"/>
</dbReference>
<feature type="region of interest" description="Disordered" evidence="1">
    <location>
        <begin position="32"/>
        <end position="66"/>
    </location>
</feature>